<organism evidence="1 2">
    <name type="scientific">Actinoallomurus oryzae</name>
    <dbReference type="NCBI Taxonomy" id="502180"/>
    <lineage>
        <taxon>Bacteria</taxon>
        <taxon>Bacillati</taxon>
        <taxon>Actinomycetota</taxon>
        <taxon>Actinomycetes</taxon>
        <taxon>Streptosporangiales</taxon>
        <taxon>Thermomonosporaceae</taxon>
        <taxon>Actinoallomurus</taxon>
    </lineage>
</organism>
<name>A0ABP8R9J8_9ACTN</name>
<evidence type="ECO:0000313" key="1">
    <source>
        <dbReference type="EMBL" id="GAA4522341.1"/>
    </source>
</evidence>
<accession>A0ABP8R9J8</accession>
<comment type="caution">
    <text evidence="1">The sequence shown here is derived from an EMBL/GenBank/DDBJ whole genome shotgun (WGS) entry which is preliminary data.</text>
</comment>
<dbReference type="EMBL" id="BAABHF010000085">
    <property type="protein sequence ID" value="GAA4522341.1"/>
    <property type="molecule type" value="Genomic_DNA"/>
</dbReference>
<reference evidence="2" key="1">
    <citation type="journal article" date="2019" name="Int. J. Syst. Evol. Microbiol.">
        <title>The Global Catalogue of Microorganisms (GCM) 10K type strain sequencing project: providing services to taxonomists for standard genome sequencing and annotation.</title>
        <authorList>
            <consortium name="The Broad Institute Genomics Platform"/>
            <consortium name="The Broad Institute Genome Sequencing Center for Infectious Disease"/>
            <person name="Wu L."/>
            <person name="Ma J."/>
        </authorList>
    </citation>
    <scope>NUCLEOTIDE SEQUENCE [LARGE SCALE GENOMIC DNA]</scope>
    <source>
        <strain evidence="2">JCM 17933</strain>
    </source>
</reference>
<proteinExistence type="predicted"/>
<evidence type="ECO:0000313" key="2">
    <source>
        <dbReference type="Proteomes" id="UP001500503"/>
    </source>
</evidence>
<keyword evidence="2" id="KW-1185">Reference proteome</keyword>
<dbReference type="InterPro" id="IPR025409">
    <property type="entry name" value="DUF4303"/>
</dbReference>
<dbReference type="Proteomes" id="UP001500503">
    <property type="component" value="Unassembled WGS sequence"/>
</dbReference>
<protein>
    <recommendedName>
        <fullName evidence="3">DUF4303 domain-containing protein</fullName>
    </recommendedName>
</protein>
<dbReference type="Pfam" id="PF14136">
    <property type="entry name" value="DUF4303"/>
    <property type="match status" value="1"/>
</dbReference>
<evidence type="ECO:0008006" key="3">
    <source>
        <dbReference type="Google" id="ProtNLM"/>
    </source>
</evidence>
<sequence length="193" mass="21466">MDWNAFETAWHDSGCRILADLAAAFPDERLYAAAFHLFYMDGDEILSPALAANTEATVREMRPGGEDYRDSTRFAPPEWRWDVLDAASDAMSPWYHRLTEEYLAPAATEAEQFAAMDALETAHDAAMAGVCKAMTTTARRGGIHSSLPREFVVVILEGQRGDEEAGLIRKSVDPQLLPTVPELTEYLRQLDEA</sequence>
<dbReference type="RefSeq" id="WP_345475861.1">
    <property type="nucleotide sequence ID" value="NZ_BAABHF010000085.1"/>
</dbReference>
<gene>
    <name evidence="1" type="ORF">GCM10023191_101570</name>
</gene>